<comment type="caution">
    <text evidence="1">The sequence shown here is derived from an EMBL/GenBank/DDBJ whole genome shotgun (WGS) entry which is preliminary data.</text>
</comment>
<organism evidence="1">
    <name type="scientific">marine sediment metagenome</name>
    <dbReference type="NCBI Taxonomy" id="412755"/>
    <lineage>
        <taxon>unclassified sequences</taxon>
        <taxon>metagenomes</taxon>
        <taxon>ecological metagenomes</taxon>
    </lineage>
</organism>
<evidence type="ECO:0000313" key="1">
    <source>
        <dbReference type="EMBL" id="KKN93152.1"/>
    </source>
</evidence>
<protein>
    <recommendedName>
        <fullName evidence="2">Twin-arginine translocation pathway signal protein</fullName>
    </recommendedName>
</protein>
<proteinExistence type="predicted"/>
<evidence type="ECO:0008006" key="2">
    <source>
        <dbReference type="Google" id="ProtNLM"/>
    </source>
</evidence>
<accession>A0A0F9V051</accession>
<dbReference type="EMBL" id="LAZR01000088">
    <property type="protein sequence ID" value="KKN93152.1"/>
    <property type="molecule type" value="Genomic_DNA"/>
</dbReference>
<dbReference type="AlphaFoldDB" id="A0A0F9V051"/>
<sequence length="179" mass="19390">MDPNLNPHLGRRSLLKLGLGASLALSTVGLTASLSGCTSERAAPHFKVLRESDLPILTALYPVIVGPHPAFAESPDAVNNALAQLDWTLERTSPFAQKAVLDLFGLLSMPLTRGPLTGVWGDMANASPEQLEAFLQRWRDSRFDMLRQGSKTLSQLLLMSWYALPQSWAAAGYPGPPVI</sequence>
<reference evidence="1" key="1">
    <citation type="journal article" date="2015" name="Nature">
        <title>Complex archaea that bridge the gap between prokaryotes and eukaryotes.</title>
        <authorList>
            <person name="Spang A."/>
            <person name="Saw J.H."/>
            <person name="Jorgensen S.L."/>
            <person name="Zaremba-Niedzwiedzka K."/>
            <person name="Martijn J."/>
            <person name="Lind A.E."/>
            <person name="van Eijk R."/>
            <person name="Schleper C."/>
            <person name="Guy L."/>
            <person name="Ettema T.J."/>
        </authorList>
    </citation>
    <scope>NUCLEOTIDE SEQUENCE</scope>
</reference>
<name>A0A0F9V051_9ZZZZ</name>
<gene>
    <name evidence="1" type="ORF">LCGC14_0200170</name>
</gene>